<feature type="compositionally biased region" description="Basic and acidic residues" evidence="8">
    <location>
        <begin position="182"/>
        <end position="203"/>
    </location>
</feature>
<accession>A0A819I615</accession>
<dbReference type="Pfam" id="PF02881">
    <property type="entry name" value="SRP54_N"/>
    <property type="match status" value="1"/>
</dbReference>
<keyword evidence="7" id="KW-0675">Receptor</keyword>
<protein>
    <recommendedName>
        <fullName evidence="9">SRP54-type proteins GTP-binding domain-containing protein</fullName>
    </recommendedName>
</protein>
<keyword evidence="4" id="KW-0256">Endoplasmic reticulum</keyword>
<feature type="region of interest" description="Disordered" evidence="8">
    <location>
        <begin position="124"/>
        <end position="207"/>
    </location>
</feature>
<keyword evidence="6" id="KW-0472">Membrane</keyword>
<dbReference type="Proteomes" id="UP000663868">
    <property type="component" value="Unassembled WGS sequence"/>
</dbReference>
<feature type="compositionally biased region" description="Basic and acidic residues" evidence="8">
    <location>
        <begin position="124"/>
        <end position="165"/>
    </location>
</feature>
<dbReference type="InterPro" id="IPR013822">
    <property type="entry name" value="Signal_recog_particl_SRP54_hlx"/>
</dbReference>
<sequence length="581" mass="64740">MLDFFYILTKGGLVLWCIPSLATEFTTIVNHAIDEAVLQGQGNLQKWLTPSSLHQIHYKLDNEYQLVFILGYHETLNISYADKFLDEIQKRFRDQYKEDLTRGGFSRSFPFRATYDEVLSQVEHAEEEAKKTNRRPRSYEESDKKPKLVKMVTKEGDVVTDENKKPKVNATSNKQSKIAVSKSKEEQKTIEEAKKSKAPKGKENQMTTLPNASKIDYSKDADAEKVETKRITTSAPVTARPEQGDLEAMAVEASSITSGLVDGFWSKLKKVNIFASKTLTAEDLRTGTDTMREHLESKNVASPVAEKICESVSSKLAGKTLGSFESLTTNIRQAMRDTLVMILTPQRRIDILRDVVDAQKACRPYTITFCGVNGVGKSTNLAKVAYWLTGNDLRVLIAGCDTFRAGAIEQLKTHVARLNNIFNEKELPMIELYERGYGKDAAGIAAQAINYAKLNKFDVVLIDTAGRMQNDEPLMTALAKLIHVNNPDLVLFVGEALVGNEAVDQITKFNQALIDHAHLQSNPRVIDGIVLTKFDTIDDKVGAAISMTYTTDKPIVFVGIGQQYQDLKTINADVVTEALLK</sequence>
<dbReference type="SMART" id="SM00962">
    <property type="entry name" value="SRP54"/>
    <property type="match status" value="1"/>
</dbReference>
<dbReference type="SUPFAM" id="SSF47364">
    <property type="entry name" value="Domain of the SRP/SRP receptor G-proteins"/>
    <property type="match status" value="1"/>
</dbReference>
<comment type="caution">
    <text evidence="10">The sequence shown here is derived from an EMBL/GenBank/DDBJ whole genome shotgun (WGS) entry which is preliminary data.</text>
</comment>
<dbReference type="Gene3D" id="1.20.120.140">
    <property type="entry name" value="Signal recognition particle SRP54, nucleotide-binding domain"/>
    <property type="match status" value="1"/>
</dbReference>
<dbReference type="PANTHER" id="PTHR43134:SF1">
    <property type="entry name" value="SIGNAL RECOGNITION PARTICLE RECEPTOR SUBUNIT ALPHA"/>
    <property type="match status" value="1"/>
</dbReference>
<evidence type="ECO:0000313" key="10">
    <source>
        <dbReference type="EMBL" id="CAF3909328.1"/>
    </source>
</evidence>
<dbReference type="PROSITE" id="PS00300">
    <property type="entry name" value="SRP54"/>
    <property type="match status" value="1"/>
</dbReference>
<keyword evidence="5" id="KW-0342">GTP-binding</keyword>
<keyword evidence="3" id="KW-0547">Nucleotide-binding</keyword>
<dbReference type="FunFam" id="3.40.50.300:FF:000188">
    <property type="entry name" value="signal recognition particle receptor subunit alpha"/>
    <property type="match status" value="1"/>
</dbReference>
<evidence type="ECO:0000259" key="9">
    <source>
        <dbReference type="PROSITE" id="PS00300"/>
    </source>
</evidence>
<name>A0A819I615_9BILA</name>
<dbReference type="InterPro" id="IPR007222">
    <property type="entry name" value="Sig_recog_particle_rcpt_asu_N"/>
</dbReference>
<evidence type="ECO:0000313" key="11">
    <source>
        <dbReference type="Proteomes" id="UP000663868"/>
    </source>
</evidence>
<dbReference type="Pfam" id="PF00448">
    <property type="entry name" value="SRP54"/>
    <property type="match status" value="1"/>
</dbReference>
<dbReference type="EMBL" id="CAJOBB010001835">
    <property type="protein sequence ID" value="CAF3909328.1"/>
    <property type="molecule type" value="Genomic_DNA"/>
</dbReference>
<dbReference type="GO" id="GO:0005047">
    <property type="term" value="F:signal recognition particle binding"/>
    <property type="evidence" value="ECO:0007669"/>
    <property type="project" value="InterPro"/>
</dbReference>
<dbReference type="PANTHER" id="PTHR43134">
    <property type="entry name" value="SIGNAL RECOGNITION PARTICLE RECEPTOR SUBUNIT ALPHA"/>
    <property type="match status" value="1"/>
</dbReference>
<dbReference type="Pfam" id="PF04086">
    <property type="entry name" value="SRP-alpha_N"/>
    <property type="match status" value="1"/>
</dbReference>
<evidence type="ECO:0000256" key="7">
    <source>
        <dbReference type="ARBA" id="ARBA00023170"/>
    </source>
</evidence>
<feature type="compositionally biased region" description="Polar residues" evidence="8">
    <location>
        <begin position="169"/>
        <end position="178"/>
    </location>
</feature>
<dbReference type="InterPro" id="IPR000897">
    <property type="entry name" value="SRP54_GTPase_dom"/>
</dbReference>
<organism evidence="10 11">
    <name type="scientific">Adineta steineri</name>
    <dbReference type="NCBI Taxonomy" id="433720"/>
    <lineage>
        <taxon>Eukaryota</taxon>
        <taxon>Metazoa</taxon>
        <taxon>Spiralia</taxon>
        <taxon>Gnathifera</taxon>
        <taxon>Rotifera</taxon>
        <taxon>Eurotatoria</taxon>
        <taxon>Bdelloidea</taxon>
        <taxon>Adinetida</taxon>
        <taxon>Adinetidae</taxon>
        <taxon>Adineta</taxon>
    </lineage>
</organism>
<dbReference type="InterPro" id="IPR042101">
    <property type="entry name" value="SRP54_N_sf"/>
</dbReference>
<dbReference type="Gene3D" id="3.40.50.300">
    <property type="entry name" value="P-loop containing nucleotide triphosphate hydrolases"/>
    <property type="match status" value="1"/>
</dbReference>
<dbReference type="CDD" id="cd17876">
    <property type="entry name" value="SRalpha_C"/>
    <property type="match status" value="1"/>
</dbReference>
<reference evidence="10" key="1">
    <citation type="submission" date="2021-02" db="EMBL/GenBank/DDBJ databases">
        <authorList>
            <person name="Nowell W R."/>
        </authorList>
    </citation>
    <scope>NUCLEOTIDE SEQUENCE</scope>
</reference>
<dbReference type="SUPFAM" id="SSF52540">
    <property type="entry name" value="P-loop containing nucleoside triphosphate hydrolases"/>
    <property type="match status" value="1"/>
</dbReference>
<dbReference type="AlphaFoldDB" id="A0A819I615"/>
<dbReference type="GO" id="GO:0006886">
    <property type="term" value="P:intracellular protein transport"/>
    <property type="evidence" value="ECO:0007669"/>
    <property type="project" value="InterPro"/>
</dbReference>
<evidence type="ECO:0000256" key="1">
    <source>
        <dbReference type="ARBA" id="ARBA00004397"/>
    </source>
</evidence>
<evidence type="ECO:0000256" key="5">
    <source>
        <dbReference type="ARBA" id="ARBA00023134"/>
    </source>
</evidence>
<dbReference type="InterPro" id="IPR003593">
    <property type="entry name" value="AAA+_ATPase"/>
</dbReference>
<evidence type="ECO:0000256" key="2">
    <source>
        <dbReference type="ARBA" id="ARBA00008531"/>
    </source>
</evidence>
<dbReference type="SUPFAM" id="SSF64356">
    <property type="entry name" value="SNARE-like"/>
    <property type="match status" value="1"/>
</dbReference>
<proteinExistence type="inferred from homology"/>
<dbReference type="GO" id="GO:0005525">
    <property type="term" value="F:GTP binding"/>
    <property type="evidence" value="ECO:0007669"/>
    <property type="project" value="UniProtKB-KW"/>
</dbReference>
<evidence type="ECO:0000256" key="3">
    <source>
        <dbReference type="ARBA" id="ARBA00022741"/>
    </source>
</evidence>
<gene>
    <name evidence="10" type="ORF">KXQ929_LOCUS23261</name>
</gene>
<dbReference type="SMART" id="SM00382">
    <property type="entry name" value="AAA"/>
    <property type="match status" value="1"/>
</dbReference>
<dbReference type="InterPro" id="IPR011012">
    <property type="entry name" value="Longin-like_dom_sf"/>
</dbReference>
<evidence type="ECO:0000256" key="6">
    <source>
        <dbReference type="ARBA" id="ARBA00023136"/>
    </source>
</evidence>
<comment type="subcellular location">
    <subcellularLocation>
        <location evidence="1">Endoplasmic reticulum membrane</location>
        <topology evidence="1">Peripheral membrane protein</topology>
        <orientation evidence="1">Cytoplasmic side</orientation>
    </subcellularLocation>
</comment>
<evidence type="ECO:0000256" key="4">
    <source>
        <dbReference type="ARBA" id="ARBA00022824"/>
    </source>
</evidence>
<comment type="similarity">
    <text evidence="2">Belongs to the GTP-binding SRP family.</text>
</comment>
<dbReference type="GO" id="GO:0006614">
    <property type="term" value="P:SRP-dependent cotranslational protein targeting to membrane"/>
    <property type="evidence" value="ECO:0007669"/>
    <property type="project" value="InterPro"/>
</dbReference>
<feature type="domain" description="SRP54-type proteins GTP-binding" evidence="9">
    <location>
        <begin position="554"/>
        <end position="567"/>
    </location>
</feature>
<dbReference type="GO" id="GO:0005785">
    <property type="term" value="C:signal recognition particle receptor complex"/>
    <property type="evidence" value="ECO:0007669"/>
    <property type="project" value="InterPro"/>
</dbReference>
<dbReference type="CDD" id="cd14826">
    <property type="entry name" value="SR_alpha_SRX"/>
    <property type="match status" value="1"/>
</dbReference>
<evidence type="ECO:0000256" key="8">
    <source>
        <dbReference type="SAM" id="MobiDB-lite"/>
    </source>
</evidence>
<dbReference type="InterPro" id="IPR027417">
    <property type="entry name" value="P-loop_NTPase"/>
</dbReference>
<dbReference type="Gene3D" id="3.30.450.60">
    <property type="match status" value="1"/>
</dbReference>
<dbReference type="GO" id="GO:0003924">
    <property type="term" value="F:GTPase activity"/>
    <property type="evidence" value="ECO:0007669"/>
    <property type="project" value="InterPro"/>
</dbReference>
<dbReference type="InterPro" id="IPR036225">
    <property type="entry name" value="SRP/SRP_N"/>
</dbReference>